<dbReference type="SUPFAM" id="SSF48264">
    <property type="entry name" value="Cytochrome P450"/>
    <property type="match status" value="1"/>
</dbReference>
<evidence type="ECO:0000256" key="7">
    <source>
        <dbReference type="PIRSR" id="PIRSR602401-1"/>
    </source>
</evidence>
<comment type="similarity">
    <text evidence="1 8">Belongs to the cytochrome P450 family.</text>
</comment>
<evidence type="ECO:0000256" key="2">
    <source>
        <dbReference type="ARBA" id="ARBA00022617"/>
    </source>
</evidence>
<accession>A0A090W9F1</accession>
<dbReference type="InterPro" id="IPR050196">
    <property type="entry name" value="Cytochrome_P450_Monoox"/>
</dbReference>
<protein>
    <submittedName>
        <fullName evidence="9">Cytochrome P450 hydroxylase</fullName>
    </submittedName>
</protein>
<dbReference type="GO" id="GO:0005506">
    <property type="term" value="F:iron ion binding"/>
    <property type="evidence" value="ECO:0007669"/>
    <property type="project" value="InterPro"/>
</dbReference>
<keyword evidence="2 7" id="KW-0349">Heme</keyword>
<evidence type="ECO:0000256" key="5">
    <source>
        <dbReference type="ARBA" id="ARBA00023004"/>
    </source>
</evidence>
<evidence type="ECO:0000313" key="10">
    <source>
        <dbReference type="Proteomes" id="UP000029647"/>
    </source>
</evidence>
<dbReference type="PROSITE" id="PS00086">
    <property type="entry name" value="CYTOCHROME_P450"/>
    <property type="match status" value="1"/>
</dbReference>
<dbReference type="InterPro" id="IPR001128">
    <property type="entry name" value="Cyt_P450"/>
</dbReference>
<evidence type="ECO:0000256" key="6">
    <source>
        <dbReference type="ARBA" id="ARBA00023033"/>
    </source>
</evidence>
<dbReference type="GO" id="GO:0020037">
    <property type="term" value="F:heme binding"/>
    <property type="evidence" value="ECO:0007669"/>
    <property type="project" value="InterPro"/>
</dbReference>
<comment type="caution">
    <text evidence="9">The sequence shown here is derived from an EMBL/GenBank/DDBJ whole genome shotgun (WGS) entry which is preliminary data.</text>
</comment>
<organism evidence="9 10">
    <name type="scientific">Nonlabens ulvanivorans</name>
    <name type="common">Persicivirga ulvanivorans</name>
    <dbReference type="NCBI Taxonomy" id="906888"/>
    <lineage>
        <taxon>Bacteria</taxon>
        <taxon>Pseudomonadati</taxon>
        <taxon>Bacteroidota</taxon>
        <taxon>Flavobacteriia</taxon>
        <taxon>Flavobacteriales</taxon>
        <taxon>Flavobacteriaceae</taxon>
        <taxon>Nonlabens</taxon>
    </lineage>
</organism>
<dbReference type="Gene3D" id="1.10.630.10">
    <property type="entry name" value="Cytochrome P450"/>
    <property type="match status" value="1"/>
</dbReference>
<name>A0A090W9F1_NONUL</name>
<dbReference type="PANTHER" id="PTHR24291">
    <property type="entry name" value="CYTOCHROME P450 FAMILY 4"/>
    <property type="match status" value="1"/>
</dbReference>
<dbReference type="Pfam" id="PF00067">
    <property type="entry name" value="p450"/>
    <property type="match status" value="1"/>
</dbReference>
<dbReference type="AlphaFoldDB" id="A0A090W9F1"/>
<reference evidence="9 10" key="1">
    <citation type="journal article" date="2014" name="Genome Announc.">
        <title>Draft Genome Sequences of Marine Flavobacterium Nonlabens Strains NR17, NR24, NR27, NR32, NR33, and Ara13.</title>
        <authorList>
            <person name="Nakanishi M."/>
            <person name="Meirelles P."/>
            <person name="Suzuki R."/>
            <person name="Takatani N."/>
            <person name="Mino S."/>
            <person name="Suda W."/>
            <person name="Oshima K."/>
            <person name="Hattori M."/>
            <person name="Ohkuma M."/>
            <person name="Hosokawa M."/>
            <person name="Miyashita K."/>
            <person name="Thompson F.L."/>
            <person name="Niwa A."/>
            <person name="Sawabe T."/>
            <person name="Sawabe T."/>
        </authorList>
    </citation>
    <scope>NUCLEOTIDE SEQUENCE [LARGE SCALE GENOMIC DNA]</scope>
    <source>
        <strain evidence="10">JCM19275</strain>
    </source>
</reference>
<evidence type="ECO:0000256" key="8">
    <source>
        <dbReference type="RuleBase" id="RU000461"/>
    </source>
</evidence>
<keyword evidence="4 8" id="KW-0560">Oxidoreductase</keyword>
<evidence type="ECO:0000256" key="1">
    <source>
        <dbReference type="ARBA" id="ARBA00010617"/>
    </source>
</evidence>
<dbReference type="PANTHER" id="PTHR24291:SF50">
    <property type="entry name" value="BIFUNCTIONAL ALBAFLAVENONE MONOOXYGENASE_TERPENE SYNTHASE"/>
    <property type="match status" value="1"/>
</dbReference>
<proteinExistence type="inferred from homology"/>
<dbReference type="GO" id="GO:0016705">
    <property type="term" value="F:oxidoreductase activity, acting on paired donors, with incorporation or reduction of molecular oxygen"/>
    <property type="evidence" value="ECO:0007669"/>
    <property type="project" value="InterPro"/>
</dbReference>
<gene>
    <name evidence="9" type="ORF">JCM19275_2408</name>
</gene>
<comment type="cofactor">
    <cofactor evidence="7">
        <name>heme</name>
        <dbReference type="ChEBI" id="CHEBI:30413"/>
    </cofactor>
</comment>
<dbReference type="InterPro" id="IPR036396">
    <property type="entry name" value="Cyt_P450_sf"/>
</dbReference>
<keyword evidence="5 7" id="KW-0408">Iron</keyword>
<dbReference type="PRINTS" id="PR00463">
    <property type="entry name" value="EP450I"/>
</dbReference>
<sequence>MKEIAQVPALTFLAKSRQIYKDPLPFHRENFEKYGNTFKISPKPGLMIHFTCDEKITKHILQKNQKNYHKSSLQTEDLGKYIGHGLLTENGEKWRANRKLIQPAFYKKSINNFMATMDVVVKEELDRIQLDEITDVYAIFNDLAFKVVARSLFDFADIENLEQKISRLQEITEQAQKMLIKELRIPWMKWYFDREWLSGTNSVPHALAMVDEARDILRIIINNRRDSKNEPGDLLDMLLHSTYEDGSHMDDDQLVDEILVLFIAGHETTANALSFAAQLLAHHPETIEKARADVSKANLDETLMNQLMAMPYLKQCVEETLRLYPPAYVTDRVALEVDECEDIAIEKESIWLVSFYEMHRRKDLWGNPEAFDPSRFEPEKAKKYRDFYFPFGAGPRMCVGNNFAMMEMMLVIRRMVERFEITTVQDHIDYHPLITLKPKNANLVFSEKVFSS</sequence>
<dbReference type="InterPro" id="IPR017972">
    <property type="entry name" value="Cyt_P450_CS"/>
</dbReference>
<keyword evidence="6 8" id="KW-0503">Monooxygenase</keyword>
<keyword evidence="3 7" id="KW-0479">Metal-binding</keyword>
<evidence type="ECO:0000256" key="3">
    <source>
        <dbReference type="ARBA" id="ARBA00022723"/>
    </source>
</evidence>
<dbReference type="PRINTS" id="PR00385">
    <property type="entry name" value="P450"/>
</dbReference>
<dbReference type="InterPro" id="IPR002401">
    <property type="entry name" value="Cyt_P450_E_grp-I"/>
</dbReference>
<evidence type="ECO:0000256" key="4">
    <source>
        <dbReference type="ARBA" id="ARBA00023002"/>
    </source>
</evidence>
<evidence type="ECO:0000313" key="9">
    <source>
        <dbReference type="EMBL" id="GAL73561.1"/>
    </source>
</evidence>
<dbReference type="GO" id="GO:0004497">
    <property type="term" value="F:monooxygenase activity"/>
    <property type="evidence" value="ECO:0007669"/>
    <property type="project" value="UniProtKB-KW"/>
</dbReference>
<feature type="binding site" description="axial binding residue" evidence="7">
    <location>
        <position position="398"/>
    </location>
    <ligand>
        <name>heme</name>
        <dbReference type="ChEBI" id="CHEBI:30413"/>
    </ligand>
    <ligandPart>
        <name>Fe</name>
        <dbReference type="ChEBI" id="CHEBI:18248"/>
    </ligandPart>
</feature>
<dbReference type="EMBL" id="BBNT01000001">
    <property type="protein sequence ID" value="GAL73561.1"/>
    <property type="molecule type" value="Genomic_DNA"/>
</dbReference>
<dbReference type="Proteomes" id="UP000029647">
    <property type="component" value="Unassembled WGS sequence"/>
</dbReference>